<dbReference type="Proteomes" id="UP000015442">
    <property type="component" value="Unassembled WGS sequence"/>
</dbReference>
<comment type="caution">
    <text evidence="1">The sequence shown here is derived from an EMBL/GenBank/DDBJ whole genome shotgun (WGS) entry which is preliminary data.</text>
</comment>
<name>T0FBT4_9LEPT</name>
<dbReference type="EMBL" id="AKWY02000026">
    <property type="protein sequence ID" value="EQA70613.1"/>
    <property type="molecule type" value="Genomic_DNA"/>
</dbReference>
<evidence type="ECO:0000313" key="1">
    <source>
        <dbReference type="EMBL" id="EQA70613.1"/>
    </source>
</evidence>
<reference evidence="1 2" key="1">
    <citation type="submission" date="2013-05" db="EMBL/GenBank/DDBJ databases">
        <authorList>
            <person name="Harkins D.M."/>
            <person name="Durkin A.S."/>
            <person name="Brinkac L.M."/>
            <person name="Haft D.H."/>
            <person name="Selengut J.D."/>
            <person name="Sanka R."/>
            <person name="DePew J."/>
            <person name="Purushe J."/>
            <person name="Hartskeerl R.A."/>
            <person name="Ahmed A."/>
            <person name="van der Linden H."/>
            <person name="Goris M.G.A."/>
            <person name="Vinetz J.M."/>
            <person name="Sutton G.G."/>
            <person name="Nierman W.C."/>
            <person name="Fouts D.E."/>
        </authorList>
    </citation>
    <scope>NUCLEOTIDE SEQUENCE [LARGE SCALE GENOMIC DNA]</scope>
    <source>
        <strain evidence="1 2">CZ214</strain>
    </source>
</reference>
<proteinExistence type="predicted"/>
<dbReference type="AlphaFoldDB" id="T0FBT4"/>
<sequence length="56" mass="6261">MASQTQVLILLNLNFLLLSSCKIQVIKGSKIYFIILQLPGIFYTPTEIYPSLDGVT</sequence>
<organism evidence="1 2">
    <name type="scientific">Leptospira noguchii serovar Panama str. CZ214</name>
    <dbReference type="NCBI Taxonomy" id="1001595"/>
    <lineage>
        <taxon>Bacteria</taxon>
        <taxon>Pseudomonadati</taxon>
        <taxon>Spirochaetota</taxon>
        <taxon>Spirochaetia</taxon>
        <taxon>Leptospirales</taxon>
        <taxon>Leptospiraceae</taxon>
        <taxon>Leptospira</taxon>
    </lineage>
</organism>
<accession>T0FBT4</accession>
<protein>
    <submittedName>
        <fullName evidence="1">Uncharacterized protein</fullName>
    </submittedName>
</protein>
<gene>
    <name evidence="1" type="ORF">LEP1GSC059_4530</name>
</gene>
<evidence type="ECO:0000313" key="2">
    <source>
        <dbReference type="Proteomes" id="UP000015442"/>
    </source>
</evidence>